<reference evidence="2" key="1">
    <citation type="journal article" date="2022" name="Mol. Ecol. Resour.">
        <title>The genomes of chicory, endive, great burdock and yacon provide insights into Asteraceae palaeo-polyploidization history and plant inulin production.</title>
        <authorList>
            <person name="Fan W."/>
            <person name="Wang S."/>
            <person name="Wang H."/>
            <person name="Wang A."/>
            <person name="Jiang F."/>
            <person name="Liu H."/>
            <person name="Zhao H."/>
            <person name="Xu D."/>
            <person name="Zhang Y."/>
        </authorList>
    </citation>
    <scope>NUCLEOTIDE SEQUENCE [LARGE SCALE GENOMIC DNA]</scope>
    <source>
        <strain evidence="2">cv. Yunnan</strain>
    </source>
</reference>
<dbReference type="EMBL" id="CM042040">
    <property type="protein sequence ID" value="KAI3716797.1"/>
    <property type="molecule type" value="Genomic_DNA"/>
</dbReference>
<reference evidence="1 2" key="2">
    <citation type="journal article" date="2022" name="Mol. Ecol. Resour.">
        <title>The genomes of chicory, endive, great burdock and yacon provide insights into Asteraceae paleo-polyploidization history and plant inulin production.</title>
        <authorList>
            <person name="Fan W."/>
            <person name="Wang S."/>
            <person name="Wang H."/>
            <person name="Wang A."/>
            <person name="Jiang F."/>
            <person name="Liu H."/>
            <person name="Zhao H."/>
            <person name="Xu D."/>
            <person name="Zhang Y."/>
        </authorList>
    </citation>
    <scope>NUCLEOTIDE SEQUENCE [LARGE SCALE GENOMIC DNA]</scope>
    <source>
        <strain evidence="2">cv. Yunnan</strain>
        <tissue evidence="1">Leaves</tissue>
    </source>
</reference>
<gene>
    <name evidence="1" type="ORF">L1987_67952</name>
</gene>
<proteinExistence type="predicted"/>
<evidence type="ECO:0000313" key="1">
    <source>
        <dbReference type="EMBL" id="KAI3716797.1"/>
    </source>
</evidence>
<name>A0ACB9B2U9_9ASTR</name>
<sequence length="205" mass="23182">MESELSQFLGAFRKPLHHRKPESRGKSWVFWSGSENNSSSADLANPIHHKIISALSNTNIYPWMMCQFWAPVTIGGRRLLSTSGQPFAVSSLSNELAVYRKNCEKYEYNIDADKIDNGGPATAFLNRFPCLYDRQRIPDCKGMGLSVMLPICFPSQSDCIGVLEFTIDMGDSYYVHFVLETIKELKVAGLNVFSAQDRIPYKNRL</sequence>
<dbReference type="Proteomes" id="UP001056120">
    <property type="component" value="Linkage Group LG23"/>
</dbReference>
<evidence type="ECO:0000313" key="2">
    <source>
        <dbReference type="Proteomes" id="UP001056120"/>
    </source>
</evidence>
<protein>
    <submittedName>
        <fullName evidence="1">Uncharacterized protein</fullName>
    </submittedName>
</protein>
<organism evidence="1 2">
    <name type="scientific">Smallanthus sonchifolius</name>
    <dbReference type="NCBI Taxonomy" id="185202"/>
    <lineage>
        <taxon>Eukaryota</taxon>
        <taxon>Viridiplantae</taxon>
        <taxon>Streptophyta</taxon>
        <taxon>Embryophyta</taxon>
        <taxon>Tracheophyta</taxon>
        <taxon>Spermatophyta</taxon>
        <taxon>Magnoliopsida</taxon>
        <taxon>eudicotyledons</taxon>
        <taxon>Gunneridae</taxon>
        <taxon>Pentapetalae</taxon>
        <taxon>asterids</taxon>
        <taxon>campanulids</taxon>
        <taxon>Asterales</taxon>
        <taxon>Asteraceae</taxon>
        <taxon>Asteroideae</taxon>
        <taxon>Heliantheae alliance</taxon>
        <taxon>Millerieae</taxon>
        <taxon>Smallanthus</taxon>
    </lineage>
</organism>
<keyword evidence="2" id="KW-1185">Reference proteome</keyword>
<comment type="caution">
    <text evidence="1">The sequence shown here is derived from an EMBL/GenBank/DDBJ whole genome shotgun (WGS) entry which is preliminary data.</text>
</comment>
<accession>A0ACB9B2U9</accession>